<comment type="caution">
    <text evidence="6">The sequence shown here is derived from an EMBL/GenBank/DDBJ whole genome shotgun (WGS) entry which is preliminary data.</text>
</comment>
<dbReference type="Gene3D" id="3.30.110.150">
    <property type="entry name" value="SepF-like protein"/>
    <property type="match status" value="1"/>
</dbReference>
<keyword evidence="1 5" id="KW-0132">Cell division</keyword>
<dbReference type="RefSeq" id="WP_205492502.1">
    <property type="nucleotide sequence ID" value="NZ_JAFHAP010000004.1"/>
</dbReference>
<dbReference type="InterPro" id="IPR007561">
    <property type="entry name" value="Cell_div_SepF/SepF-rel"/>
</dbReference>
<dbReference type="InterPro" id="IPR038594">
    <property type="entry name" value="SepF-like_sf"/>
</dbReference>
<dbReference type="PANTHER" id="PTHR35798:SF1">
    <property type="entry name" value="CELL DIVISION PROTEIN SEPF"/>
    <property type="match status" value="1"/>
</dbReference>
<evidence type="ECO:0000256" key="3">
    <source>
        <dbReference type="ARBA" id="ARBA00023306"/>
    </source>
</evidence>
<dbReference type="PANTHER" id="PTHR35798">
    <property type="entry name" value="CELL DIVISION PROTEIN SEPF"/>
    <property type="match status" value="1"/>
</dbReference>
<organism evidence="6 7">
    <name type="scientific">Polycladomyces zharkentensis</name>
    <dbReference type="NCBI Taxonomy" id="2807616"/>
    <lineage>
        <taxon>Bacteria</taxon>
        <taxon>Bacillati</taxon>
        <taxon>Bacillota</taxon>
        <taxon>Bacilli</taxon>
        <taxon>Bacillales</taxon>
        <taxon>Thermoactinomycetaceae</taxon>
        <taxon>Polycladomyces</taxon>
    </lineage>
</organism>
<accession>A0ABS2WFM3</accession>
<evidence type="ECO:0000256" key="4">
    <source>
        <dbReference type="ARBA" id="ARBA00044936"/>
    </source>
</evidence>
<sequence>MSFIQRVMNFFGITEDDVVEYHGEDTESVSTKGRSGHVVSLHTQKNIRVMLIEPRTYDDAQEIADNIKSHRPVVVNLQRVDKEQAVRIVDFLSGTVYALGGNIQKLGPNIFMCTPANVDVQGTISDLMSDDAKELLR</sequence>
<dbReference type="Pfam" id="PF04472">
    <property type="entry name" value="SepF"/>
    <property type="match status" value="1"/>
</dbReference>
<proteinExistence type="inferred from homology"/>
<evidence type="ECO:0000313" key="6">
    <source>
        <dbReference type="EMBL" id="MBN2908350.1"/>
    </source>
</evidence>
<comment type="function">
    <text evidence="4 5">Cell division protein that is part of the divisome complex and is recruited early to the Z-ring. Probably stimulates Z-ring formation, perhaps through the cross-linking of FtsZ protofilaments. Its function overlaps with FtsA.</text>
</comment>
<evidence type="ECO:0000256" key="2">
    <source>
        <dbReference type="ARBA" id="ARBA00023210"/>
    </source>
</evidence>
<keyword evidence="5" id="KW-0963">Cytoplasm</keyword>
<evidence type="ECO:0000256" key="1">
    <source>
        <dbReference type="ARBA" id="ARBA00022618"/>
    </source>
</evidence>
<keyword evidence="3 5" id="KW-0131">Cell cycle</keyword>
<evidence type="ECO:0000313" key="7">
    <source>
        <dbReference type="Proteomes" id="UP001177120"/>
    </source>
</evidence>
<dbReference type="InterPro" id="IPR023052">
    <property type="entry name" value="Cell_div_SepF"/>
</dbReference>
<comment type="subcellular location">
    <subcellularLocation>
        <location evidence="5">Cytoplasm</location>
    </subcellularLocation>
    <text evidence="5">Localizes to the division site, in a FtsZ-dependent manner.</text>
</comment>
<dbReference type="Proteomes" id="UP001177120">
    <property type="component" value="Unassembled WGS sequence"/>
</dbReference>
<dbReference type="GO" id="GO:0051301">
    <property type="term" value="P:cell division"/>
    <property type="evidence" value="ECO:0007669"/>
    <property type="project" value="UniProtKB-KW"/>
</dbReference>
<keyword evidence="2 5" id="KW-0717">Septation</keyword>
<dbReference type="EMBL" id="JAFHAP010000004">
    <property type="protein sequence ID" value="MBN2908350.1"/>
    <property type="molecule type" value="Genomic_DNA"/>
</dbReference>
<dbReference type="HAMAP" id="MF_01197">
    <property type="entry name" value="SepF"/>
    <property type="match status" value="1"/>
</dbReference>
<comment type="subunit">
    <text evidence="5">Homodimer. Interacts with FtsZ.</text>
</comment>
<keyword evidence="7" id="KW-1185">Reference proteome</keyword>
<gene>
    <name evidence="5" type="primary">sepF</name>
    <name evidence="6" type="ORF">JQC72_02290</name>
</gene>
<reference evidence="6" key="1">
    <citation type="journal article" date="2024" name="Int. J. Syst. Evol. Microbiol.">
        <title>Polycladomyces zharkentensis sp. nov., a novel thermophilic cellulose- and starch-degrading member of the Bacillota from a geothermal aquifer in Kazakhstan.</title>
        <authorList>
            <person name="Mashzhan A."/>
            <person name="Kistaubayeva A."/>
            <person name="Javier-Lopez R."/>
            <person name="Bissenova U."/>
            <person name="Bissenbay A."/>
            <person name="Birkeland N.K."/>
        </authorList>
    </citation>
    <scope>NUCLEOTIDE SEQUENCE</scope>
    <source>
        <strain evidence="6">ZKZ2T</strain>
    </source>
</reference>
<evidence type="ECO:0000256" key="5">
    <source>
        <dbReference type="HAMAP-Rule" id="MF_01197"/>
    </source>
</evidence>
<comment type="similarity">
    <text evidence="5">Belongs to the SepF family.</text>
</comment>
<protein>
    <recommendedName>
        <fullName evidence="5">Cell division protein SepF</fullName>
    </recommendedName>
</protein>
<name>A0ABS2WFM3_9BACL</name>